<sequence>MNTEQELLDSAALTVYRLNGQFLTIGDGLAAPAGISVAWWQVLAAVQQQPLPVAGIARAVGVTRQSVQRIADLLVGQGMCEYRPNPAHKRAKLVAITTAGEAAIARIDPQHAAMARRVAEALGPAEFATTVQTLTRLSAALESIITADDPATRTAPPPPAG</sequence>
<evidence type="ECO:0000259" key="1">
    <source>
        <dbReference type="PROSITE" id="PS50995"/>
    </source>
</evidence>
<accession>A0ABV8VKE7</accession>
<feature type="domain" description="HTH marR-type" evidence="1">
    <location>
        <begin position="4"/>
        <end position="139"/>
    </location>
</feature>
<reference evidence="3" key="1">
    <citation type="journal article" date="2019" name="Int. J. Syst. Evol. Microbiol.">
        <title>The Global Catalogue of Microorganisms (GCM) 10K type strain sequencing project: providing services to taxonomists for standard genome sequencing and annotation.</title>
        <authorList>
            <consortium name="The Broad Institute Genomics Platform"/>
            <consortium name="The Broad Institute Genome Sequencing Center for Infectious Disease"/>
            <person name="Wu L."/>
            <person name="Ma J."/>
        </authorList>
    </citation>
    <scope>NUCLEOTIDE SEQUENCE [LARGE SCALE GENOMIC DNA]</scope>
    <source>
        <strain evidence="3">IBRC-M 10490</strain>
    </source>
</reference>
<proteinExistence type="predicted"/>
<dbReference type="PANTHER" id="PTHR33164">
    <property type="entry name" value="TRANSCRIPTIONAL REGULATOR, MARR FAMILY"/>
    <property type="match status" value="1"/>
</dbReference>
<keyword evidence="3" id="KW-1185">Reference proteome</keyword>
<dbReference type="InterPro" id="IPR000835">
    <property type="entry name" value="HTH_MarR-typ"/>
</dbReference>
<gene>
    <name evidence="2" type="ORF">ACFO5K_18060</name>
</gene>
<evidence type="ECO:0000313" key="3">
    <source>
        <dbReference type="Proteomes" id="UP001595844"/>
    </source>
</evidence>
<dbReference type="Gene3D" id="1.10.10.10">
    <property type="entry name" value="Winged helix-like DNA-binding domain superfamily/Winged helix DNA-binding domain"/>
    <property type="match status" value="1"/>
</dbReference>
<dbReference type="SUPFAM" id="SSF46785">
    <property type="entry name" value="Winged helix' DNA-binding domain"/>
    <property type="match status" value="1"/>
</dbReference>
<dbReference type="SMART" id="SM00347">
    <property type="entry name" value="HTH_MARR"/>
    <property type="match status" value="1"/>
</dbReference>
<dbReference type="Pfam" id="PF12802">
    <property type="entry name" value="MarR_2"/>
    <property type="match status" value="1"/>
</dbReference>
<dbReference type="PROSITE" id="PS50995">
    <property type="entry name" value="HTH_MARR_2"/>
    <property type="match status" value="1"/>
</dbReference>
<protein>
    <submittedName>
        <fullName evidence="2">MarR family winged helix-turn-helix transcriptional regulator</fullName>
    </submittedName>
</protein>
<dbReference type="InterPro" id="IPR036388">
    <property type="entry name" value="WH-like_DNA-bd_sf"/>
</dbReference>
<organism evidence="2 3">
    <name type="scientific">Nocardia halotolerans</name>
    <dbReference type="NCBI Taxonomy" id="1755878"/>
    <lineage>
        <taxon>Bacteria</taxon>
        <taxon>Bacillati</taxon>
        <taxon>Actinomycetota</taxon>
        <taxon>Actinomycetes</taxon>
        <taxon>Mycobacteriales</taxon>
        <taxon>Nocardiaceae</taxon>
        <taxon>Nocardia</taxon>
    </lineage>
</organism>
<dbReference type="EMBL" id="JBHSDL010000014">
    <property type="protein sequence ID" value="MFC4376009.1"/>
    <property type="molecule type" value="Genomic_DNA"/>
</dbReference>
<dbReference type="InterPro" id="IPR036390">
    <property type="entry name" value="WH_DNA-bd_sf"/>
</dbReference>
<dbReference type="RefSeq" id="WP_378563634.1">
    <property type="nucleotide sequence ID" value="NZ_JBHSDL010000014.1"/>
</dbReference>
<dbReference type="Proteomes" id="UP001595844">
    <property type="component" value="Unassembled WGS sequence"/>
</dbReference>
<comment type="caution">
    <text evidence="2">The sequence shown here is derived from an EMBL/GenBank/DDBJ whole genome shotgun (WGS) entry which is preliminary data.</text>
</comment>
<dbReference type="InterPro" id="IPR039422">
    <property type="entry name" value="MarR/SlyA-like"/>
</dbReference>
<evidence type="ECO:0000313" key="2">
    <source>
        <dbReference type="EMBL" id="MFC4376009.1"/>
    </source>
</evidence>
<dbReference type="PANTHER" id="PTHR33164:SF99">
    <property type="entry name" value="MARR FAMILY REGULATORY PROTEIN"/>
    <property type="match status" value="1"/>
</dbReference>
<name>A0ABV8VKE7_9NOCA</name>